<keyword evidence="1" id="KW-0812">Transmembrane</keyword>
<dbReference type="PANTHER" id="PTHR30093:SF2">
    <property type="entry name" value="TYPE II SECRETION SYSTEM PROTEIN H"/>
    <property type="match status" value="1"/>
</dbReference>
<evidence type="ECO:0000313" key="3">
    <source>
        <dbReference type="EMBL" id="ADB15710.1"/>
    </source>
</evidence>
<gene>
    <name evidence="3" type="ordered locus">Psta_1026</name>
</gene>
<evidence type="ECO:0000259" key="2">
    <source>
        <dbReference type="Pfam" id="PF07596"/>
    </source>
</evidence>
<evidence type="ECO:0000256" key="1">
    <source>
        <dbReference type="SAM" id="Phobius"/>
    </source>
</evidence>
<evidence type="ECO:0000313" key="4">
    <source>
        <dbReference type="Proteomes" id="UP000001887"/>
    </source>
</evidence>
<dbReference type="Pfam" id="PF07963">
    <property type="entry name" value="N_methyl"/>
    <property type="match status" value="1"/>
</dbReference>
<dbReference type="InterPro" id="IPR011453">
    <property type="entry name" value="DUF1559"/>
</dbReference>
<protein>
    <recommendedName>
        <fullName evidence="2">DUF1559 domain-containing protein</fullName>
    </recommendedName>
</protein>
<dbReference type="Gene3D" id="3.30.700.10">
    <property type="entry name" value="Glycoprotein, Type 4 Pilin"/>
    <property type="match status" value="1"/>
</dbReference>
<dbReference type="KEGG" id="psl:Psta_1026"/>
<dbReference type="Proteomes" id="UP000001887">
    <property type="component" value="Chromosome"/>
</dbReference>
<dbReference type="InterPro" id="IPR012902">
    <property type="entry name" value="N_methyl_site"/>
</dbReference>
<sequence length="341" mass="37072">MCYAQKREGRRSAALRPNSRLAFTLVELLVVIAIIGVLVALLLPAVQAAREAARRMSCSNNLKQVTLSLHNFESSYGILPAGEFKNPSTGTLTYLSPHALLSNYFEQGAYFSKLDLNVGPFTQPNYDATRLQPKTLLCPSDPHPGKNMDMGWTNYHVNAGSWVQATQNWDGSFGPHNDYAGGKRTGELAFSAITDGLSNTAAFAEVVNGAGDSGAPKTRFDCYEFGASPTGTMAQMRTALAAKDWKTATIPWSGGWRYRGYPWSEGSMWRSWYNHLTPPNSVCWLPDGDFYKIISPASSYHPGGAMVSMCDGSVRFVSETVNGDIWTAAGTRNGGESIALP</sequence>
<dbReference type="InterPro" id="IPR045584">
    <property type="entry name" value="Pilin-like"/>
</dbReference>
<dbReference type="Pfam" id="PF07596">
    <property type="entry name" value="SBP_bac_10"/>
    <property type="match status" value="1"/>
</dbReference>
<dbReference type="OrthoDB" id="217153at2"/>
<dbReference type="NCBIfam" id="TIGR04294">
    <property type="entry name" value="pre_pil_HX9DG"/>
    <property type="match status" value="1"/>
</dbReference>
<feature type="transmembrane region" description="Helical" evidence="1">
    <location>
        <begin position="21"/>
        <end position="46"/>
    </location>
</feature>
<keyword evidence="1" id="KW-0472">Membrane</keyword>
<dbReference type="PANTHER" id="PTHR30093">
    <property type="entry name" value="GENERAL SECRETION PATHWAY PROTEIN G"/>
    <property type="match status" value="1"/>
</dbReference>
<proteinExistence type="predicted"/>
<dbReference type="SUPFAM" id="SSF54523">
    <property type="entry name" value="Pili subunits"/>
    <property type="match status" value="1"/>
</dbReference>
<dbReference type="EMBL" id="CP001848">
    <property type="protein sequence ID" value="ADB15710.1"/>
    <property type="molecule type" value="Genomic_DNA"/>
</dbReference>
<feature type="domain" description="DUF1559" evidence="2">
    <location>
        <begin position="47"/>
        <end position="322"/>
    </location>
</feature>
<dbReference type="AlphaFoldDB" id="D2R893"/>
<organism evidence="3 4">
    <name type="scientific">Pirellula staleyi (strain ATCC 27377 / DSM 6068 / ICPB 4128)</name>
    <name type="common">Pirella staleyi</name>
    <dbReference type="NCBI Taxonomy" id="530564"/>
    <lineage>
        <taxon>Bacteria</taxon>
        <taxon>Pseudomonadati</taxon>
        <taxon>Planctomycetota</taxon>
        <taxon>Planctomycetia</taxon>
        <taxon>Pirellulales</taxon>
        <taxon>Pirellulaceae</taxon>
        <taxon>Pirellula</taxon>
    </lineage>
</organism>
<dbReference type="NCBIfam" id="TIGR02532">
    <property type="entry name" value="IV_pilin_GFxxxE"/>
    <property type="match status" value="1"/>
</dbReference>
<dbReference type="InterPro" id="IPR027558">
    <property type="entry name" value="Pre_pil_HX9DG_C"/>
</dbReference>
<dbReference type="STRING" id="530564.Psta_1026"/>
<keyword evidence="1" id="KW-1133">Transmembrane helix</keyword>
<keyword evidence="4" id="KW-1185">Reference proteome</keyword>
<dbReference type="eggNOG" id="COG2165">
    <property type="taxonomic scope" value="Bacteria"/>
</dbReference>
<dbReference type="HOGENOM" id="CLU_041661_0_0_0"/>
<accession>D2R893</accession>
<name>D2R893_PIRSD</name>
<reference evidence="3 4" key="1">
    <citation type="journal article" date="2009" name="Stand. Genomic Sci.">
        <title>Complete genome sequence of Pirellula staleyi type strain (ATCC 27377).</title>
        <authorList>
            <person name="Clum A."/>
            <person name="Tindall B.J."/>
            <person name="Sikorski J."/>
            <person name="Ivanova N."/>
            <person name="Mavrommatis K."/>
            <person name="Lucas S."/>
            <person name="Glavina del Rio T."/>
            <person name="Nolan M."/>
            <person name="Chen F."/>
            <person name="Tice H."/>
            <person name="Pitluck S."/>
            <person name="Cheng J.F."/>
            <person name="Chertkov O."/>
            <person name="Brettin T."/>
            <person name="Han C."/>
            <person name="Detter J.C."/>
            <person name="Kuske C."/>
            <person name="Bruce D."/>
            <person name="Goodwin L."/>
            <person name="Ovchinikova G."/>
            <person name="Pati A."/>
            <person name="Mikhailova N."/>
            <person name="Chen A."/>
            <person name="Palaniappan K."/>
            <person name="Land M."/>
            <person name="Hauser L."/>
            <person name="Chang Y.J."/>
            <person name="Jeffries C.D."/>
            <person name="Chain P."/>
            <person name="Rohde M."/>
            <person name="Goker M."/>
            <person name="Bristow J."/>
            <person name="Eisen J.A."/>
            <person name="Markowitz V."/>
            <person name="Hugenholtz P."/>
            <person name="Kyrpides N.C."/>
            <person name="Klenk H.P."/>
            <person name="Lapidus A."/>
        </authorList>
    </citation>
    <scope>NUCLEOTIDE SEQUENCE [LARGE SCALE GENOMIC DNA]</scope>
    <source>
        <strain evidence="4">ATCC 27377 / DSM 6068 / ICPB 4128</strain>
    </source>
</reference>